<evidence type="ECO:0000313" key="1">
    <source>
        <dbReference type="EMBL" id="OAK70073.1"/>
    </source>
</evidence>
<keyword evidence="2" id="KW-1185">Reference proteome</keyword>
<dbReference type="PATRIC" id="fig|217031.6.peg.2771"/>
<organism evidence="1 2">
    <name type="scientific">Lederbergia galactosidilytica</name>
    <dbReference type="NCBI Taxonomy" id="217031"/>
    <lineage>
        <taxon>Bacteria</taxon>
        <taxon>Bacillati</taxon>
        <taxon>Bacillota</taxon>
        <taxon>Bacilli</taxon>
        <taxon>Bacillales</taxon>
        <taxon>Bacillaceae</taxon>
        <taxon>Lederbergia</taxon>
    </lineage>
</organism>
<dbReference type="STRING" id="217031.ABB05_12890"/>
<evidence type="ECO:0000313" key="2">
    <source>
        <dbReference type="Proteomes" id="UP000077881"/>
    </source>
</evidence>
<sequence length="63" mass="7609">MNTEPYEMSLRRQFMTERLIERGITHSIEGKDIHTLDYEGLKQVWVRIQAIEINIASDQNRWF</sequence>
<gene>
    <name evidence="1" type="ORF">ABB05_12890</name>
</gene>
<protein>
    <submittedName>
        <fullName evidence="1">Uncharacterized protein</fullName>
    </submittedName>
</protein>
<name>A0A177ZR45_9BACI</name>
<reference evidence="1 2" key="1">
    <citation type="submission" date="2015-05" db="EMBL/GenBank/DDBJ databases">
        <title>Comparison of genome.</title>
        <authorList>
            <person name="Zheng Z."/>
            <person name="Sun M."/>
        </authorList>
    </citation>
    <scope>NUCLEOTIDE SEQUENCE [LARGE SCALE GENOMIC DNA]</scope>
    <source>
        <strain evidence="1 2">G25-74</strain>
    </source>
</reference>
<dbReference type="AlphaFoldDB" id="A0A177ZR45"/>
<dbReference type="RefSeq" id="WP_064468265.1">
    <property type="nucleotide sequence ID" value="NZ_LDJR01000052.1"/>
</dbReference>
<proteinExistence type="predicted"/>
<dbReference type="Proteomes" id="UP000077881">
    <property type="component" value="Unassembled WGS sequence"/>
</dbReference>
<accession>A0A177ZR45</accession>
<dbReference type="EMBL" id="LDJR01000052">
    <property type="protein sequence ID" value="OAK70073.1"/>
    <property type="molecule type" value="Genomic_DNA"/>
</dbReference>
<comment type="caution">
    <text evidence="1">The sequence shown here is derived from an EMBL/GenBank/DDBJ whole genome shotgun (WGS) entry which is preliminary data.</text>
</comment>